<proteinExistence type="predicted"/>
<dbReference type="OrthoDB" id="977385at2"/>
<feature type="transmembrane region" description="Helical" evidence="6">
    <location>
        <begin position="60"/>
        <end position="80"/>
    </location>
</feature>
<keyword evidence="3 6" id="KW-0812">Transmembrane</keyword>
<dbReference type="InterPro" id="IPR017039">
    <property type="entry name" value="Virul_fac_BrkB"/>
</dbReference>
<reference evidence="7 8" key="1">
    <citation type="submission" date="2019-04" db="EMBL/GenBank/DDBJ databases">
        <title>Draft genome sequence of Robertkochia marina CC-AMO-30D.</title>
        <authorList>
            <person name="Hameed A."/>
            <person name="Lin S.-Y."/>
            <person name="Shahina M."/>
            <person name="Lai W.-A."/>
            <person name="Young C.-C."/>
        </authorList>
    </citation>
    <scope>NUCLEOTIDE SEQUENCE [LARGE SCALE GENOMIC DNA]</scope>
    <source>
        <strain evidence="7 8">CC-AMO-30D</strain>
    </source>
</reference>
<evidence type="ECO:0000256" key="3">
    <source>
        <dbReference type="ARBA" id="ARBA00022692"/>
    </source>
</evidence>
<feature type="transmembrane region" description="Helical" evidence="6">
    <location>
        <begin position="161"/>
        <end position="183"/>
    </location>
</feature>
<comment type="caution">
    <text evidence="7">The sequence shown here is derived from an EMBL/GenBank/DDBJ whole genome shotgun (WGS) entry which is preliminary data.</text>
</comment>
<dbReference type="GO" id="GO:0005886">
    <property type="term" value="C:plasma membrane"/>
    <property type="evidence" value="ECO:0007669"/>
    <property type="project" value="UniProtKB-SubCell"/>
</dbReference>
<evidence type="ECO:0000256" key="4">
    <source>
        <dbReference type="ARBA" id="ARBA00022989"/>
    </source>
</evidence>
<keyword evidence="5 6" id="KW-0472">Membrane</keyword>
<dbReference type="Pfam" id="PF03631">
    <property type="entry name" value="Virul_fac_BrkB"/>
    <property type="match status" value="1"/>
</dbReference>
<dbReference type="AlphaFoldDB" id="A0A4S3LZE1"/>
<keyword evidence="8" id="KW-1185">Reference proteome</keyword>
<gene>
    <name evidence="7" type="ORF">E7Z59_07455</name>
</gene>
<dbReference type="PANTHER" id="PTHR30213">
    <property type="entry name" value="INNER MEMBRANE PROTEIN YHJD"/>
    <property type="match status" value="1"/>
</dbReference>
<accession>A0A4S3LZE1</accession>
<comment type="subcellular location">
    <subcellularLocation>
        <location evidence="1">Cell membrane</location>
        <topology evidence="1">Multi-pass membrane protein</topology>
    </subcellularLocation>
</comment>
<feature type="transmembrane region" description="Helical" evidence="6">
    <location>
        <begin position="268"/>
        <end position="290"/>
    </location>
</feature>
<sequence>MAGTLEEKILNLPVVSSVVSFMRSMKLPGFEGLALYDLMELYVRGIVQGALTYRASAISFSFFMALFPFLLFILNLLPYVPIPDFQVEFLDLIESLLPPKTVAYFDNIIKDIIHNQRGGLLSSTFFLSVFLMGNGVSAIFDGFESSYHTQINRKLIRQYMVSVGVALLLSFILLFAVIGFVYLQYLRIVEPLEGGSGVIGIQVAKALFFIFISYILTATLYYYGTTEGKESPFFSAGALMTTILSVITTFLFGIYIEYFAMYNELYGSIGALLILMLYIWLNANLLLLGYELNAVLRTLKSKID</sequence>
<dbReference type="EMBL" id="SSMC01000002">
    <property type="protein sequence ID" value="THD67490.1"/>
    <property type="molecule type" value="Genomic_DNA"/>
</dbReference>
<dbReference type="PIRSF" id="PIRSF035875">
    <property type="entry name" value="RNase_BN"/>
    <property type="match status" value="1"/>
</dbReference>
<dbReference type="PANTHER" id="PTHR30213:SF0">
    <property type="entry name" value="UPF0761 MEMBRANE PROTEIN YIHY"/>
    <property type="match status" value="1"/>
</dbReference>
<dbReference type="Proteomes" id="UP000305939">
    <property type="component" value="Unassembled WGS sequence"/>
</dbReference>
<evidence type="ECO:0000313" key="7">
    <source>
        <dbReference type="EMBL" id="THD67490.1"/>
    </source>
</evidence>
<feature type="transmembrane region" description="Helical" evidence="6">
    <location>
        <begin position="120"/>
        <end position="140"/>
    </location>
</feature>
<feature type="transmembrane region" description="Helical" evidence="6">
    <location>
        <begin position="236"/>
        <end position="256"/>
    </location>
</feature>
<evidence type="ECO:0000256" key="2">
    <source>
        <dbReference type="ARBA" id="ARBA00022475"/>
    </source>
</evidence>
<keyword evidence="4 6" id="KW-1133">Transmembrane helix</keyword>
<dbReference type="RefSeq" id="WP_136335695.1">
    <property type="nucleotide sequence ID" value="NZ_QXMP01000005.1"/>
</dbReference>
<evidence type="ECO:0000313" key="8">
    <source>
        <dbReference type="Proteomes" id="UP000305939"/>
    </source>
</evidence>
<name>A0A4S3LZE1_9FLAO</name>
<protein>
    <submittedName>
        <fullName evidence="7">YihY/virulence factor BrkB family protein</fullName>
    </submittedName>
</protein>
<evidence type="ECO:0000256" key="5">
    <source>
        <dbReference type="ARBA" id="ARBA00023136"/>
    </source>
</evidence>
<organism evidence="7 8">
    <name type="scientific">Robertkochia marina</name>
    <dbReference type="NCBI Taxonomy" id="1227945"/>
    <lineage>
        <taxon>Bacteria</taxon>
        <taxon>Pseudomonadati</taxon>
        <taxon>Bacteroidota</taxon>
        <taxon>Flavobacteriia</taxon>
        <taxon>Flavobacteriales</taxon>
        <taxon>Flavobacteriaceae</taxon>
        <taxon>Robertkochia</taxon>
    </lineage>
</organism>
<evidence type="ECO:0000256" key="1">
    <source>
        <dbReference type="ARBA" id="ARBA00004651"/>
    </source>
</evidence>
<keyword evidence="2" id="KW-1003">Cell membrane</keyword>
<evidence type="ECO:0000256" key="6">
    <source>
        <dbReference type="SAM" id="Phobius"/>
    </source>
</evidence>
<feature type="transmembrane region" description="Helical" evidence="6">
    <location>
        <begin position="203"/>
        <end position="224"/>
    </location>
</feature>